<evidence type="ECO:0000313" key="2">
    <source>
        <dbReference type="EMBL" id="OJG37445.1"/>
    </source>
</evidence>
<evidence type="ECO:0000313" key="3">
    <source>
        <dbReference type="Proteomes" id="UP000183700"/>
    </source>
</evidence>
<feature type="transmembrane region" description="Helical" evidence="1">
    <location>
        <begin position="28"/>
        <end position="48"/>
    </location>
</feature>
<name>A0A1L8SZI9_9ENTE</name>
<dbReference type="InterPro" id="IPR009574">
    <property type="entry name" value="DUF1189"/>
</dbReference>
<evidence type="ECO:0000256" key="1">
    <source>
        <dbReference type="SAM" id="Phobius"/>
    </source>
</evidence>
<dbReference type="AlphaFoldDB" id="A0A1L8SZI9"/>
<accession>A0A1L8SZI9</accession>
<keyword evidence="1" id="KW-0812">Transmembrane</keyword>
<keyword evidence="3" id="KW-1185">Reference proteome</keyword>
<feature type="transmembrane region" description="Helical" evidence="1">
    <location>
        <begin position="244"/>
        <end position="263"/>
    </location>
</feature>
<comment type="caution">
    <text evidence="2">The sequence shown here is derived from an EMBL/GenBank/DDBJ whole genome shotgun (WGS) entry which is preliminary data.</text>
</comment>
<evidence type="ECO:0008006" key="4">
    <source>
        <dbReference type="Google" id="ProtNLM"/>
    </source>
</evidence>
<keyword evidence="1" id="KW-1133">Transmembrane helix</keyword>
<dbReference type="OrthoDB" id="2134424at2"/>
<dbReference type="RefSeq" id="WP_071860932.1">
    <property type="nucleotide sequence ID" value="NZ_DAMDHA010000001.1"/>
</dbReference>
<reference evidence="2 3" key="1">
    <citation type="submission" date="2014-12" db="EMBL/GenBank/DDBJ databases">
        <title>Draft genome sequences of 29 type strains of Enterococci.</title>
        <authorList>
            <person name="Zhong Z."/>
            <person name="Sun Z."/>
            <person name="Liu W."/>
            <person name="Zhang W."/>
            <person name="Zhang H."/>
        </authorList>
    </citation>
    <scope>NUCLEOTIDE SEQUENCE [LARGE SCALE GENOMIC DNA]</scope>
    <source>
        <strain evidence="2 3">DSM 22802</strain>
    </source>
</reference>
<keyword evidence="1" id="KW-0472">Membrane</keyword>
<dbReference type="Pfam" id="PF06691">
    <property type="entry name" value="DUF1189"/>
    <property type="match status" value="1"/>
</dbReference>
<organism evidence="2 3">
    <name type="scientific">Enterococcus devriesei</name>
    <dbReference type="NCBI Taxonomy" id="319970"/>
    <lineage>
        <taxon>Bacteria</taxon>
        <taxon>Bacillati</taxon>
        <taxon>Bacillota</taxon>
        <taxon>Bacilli</taxon>
        <taxon>Lactobacillales</taxon>
        <taxon>Enterococcaceae</taxon>
        <taxon>Enterococcus</taxon>
    </lineage>
</organism>
<feature type="transmembrane region" description="Helical" evidence="1">
    <location>
        <begin position="217"/>
        <end position="238"/>
    </location>
</feature>
<dbReference type="STRING" id="319970.RV00_GL000402"/>
<dbReference type="EMBL" id="JXKM01000001">
    <property type="protein sequence ID" value="OJG37445.1"/>
    <property type="molecule type" value="Genomic_DNA"/>
</dbReference>
<proteinExistence type="predicted"/>
<gene>
    <name evidence="2" type="ORF">RV00_GL000402</name>
</gene>
<protein>
    <recommendedName>
        <fullName evidence="4">DUF1189 domain-containing protein</fullName>
    </recommendedName>
</protein>
<dbReference type="Proteomes" id="UP000183700">
    <property type="component" value="Unassembled WGS sequence"/>
</dbReference>
<feature type="transmembrane region" description="Helical" evidence="1">
    <location>
        <begin position="176"/>
        <end position="205"/>
    </location>
</feature>
<sequence>MTFRQLIKGSLFRFEELKNARNTPFWKSIIYLLGLSLLLAIPTVYQALQVMDQIKSDSLKIVQKIPDFEIENGEIKTAKPEKGFIYQTNSVILTFDPAGKRSQQDVEKDLVGNYFSVGLLKNEALLVLPDYGGVSSALFGDNVLKFSYKQEPLKNMTGEKLKAGLKDLKIPVWTPIVMLLAGLYPSFINLFVTLVFAGIAGMIVAKLRLRRITFFECFKTIIFCATIPTILATIILLFQPNFDSSILVTFISLFIFLRIIKYFPQIQLPNK</sequence>